<dbReference type="Proteomes" id="UP000574369">
    <property type="component" value="Unassembled WGS sequence"/>
</dbReference>
<keyword evidence="2" id="KW-1133">Transmembrane helix</keyword>
<sequence length="298" mass="31304">MSRELSSSSAAPAASTPEAQQGSAPAATATGASTASSAASPTTGTSATNASARTAGSRSAWLKTLHQWHWISSALCLIGMLLFAATGITLNHASSIESTPTVVNRQAQLPPELLATMDPESATPTPARTSPQGGAASGSLSAAATEGATATTAVPAASRSRAAQDHKSALPAPLREWLTTTLGRKIDDRDAEWSRDEIYLSMPRPGGDAWVRIDRTTGEVEFEDTDRGWISYLNDLHKGRHAGAAWSWFLDLFAVACLLFSITGLLILKFHAVSRATTWPIVGLGFLIPALLALLFMH</sequence>
<evidence type="ECO:0000313" key="3">
    <source>
        <dbReference type="EMBL" id="MBB3196124.1"/>
    </source>
</evidence>
<feature type="compositionally biased region" description="Low complexity" evidence="1">
    <location>
        <begin position="22"/>
        <end position="52"/>
    </location>
</feature>
<evidence type="ECO:0000256" key="2">
    <source>
        <dbReference type="SAM" id="Phobius"/>
    </source>
</evidence>
<dbReference type="PANTHER" id="PTHR40115:SF1">
    <property type="entry name" value="INNER MEMBRANE PROTEIN WITH PEPSY TM HELIX"/>
    <property type="match status" value="1"/>
</dbReference>
<feature type="transmembrane region" description="Helical" evidence="2">
    <location>
        <begin position="248"/>
        <end position="272"/>
    </location>
</feature>
<evidence type="ECO:0008006" key="5">
    <source>
        <dbReference type="Google" id="ProtNLM"/>
    </source>
</evidence>
<accession>A0ABR6GXW8</accession>
<gene>
    <name evidence="3" type="ORF">FHS28_003534</name>
</gene>
<feature type="transmembrane region" description="Helical" evidence="2">
    <location>
        <begin position="68"/>
        <end position="90"/>
    </location>
</feature>
<dbReference type="InterPro" id="IPR032307">
    <property type="entry name" value="PepSY_TM-like_2"/>
</dbReference>
<dbReference type="PANTHER" id="PTHR40115">
    <property type="entry name" value="INNER MEMBRANE PROTEIN WITH PEPSY TM HELIX"/>
    <property type="match status" value="1"/>
</dbReference>
<feature type="transmembrane region" description="Helical" evidence="2">
    <location>
        <begin position="278"/>
        <end position="297"/>
    </location>
</feature>
<dbReference type="EMBL" id="JACHXO010000006">
    <property type="protein sequence ID" value="MBB3196124.1"/>
    <property type="molecule type" value="Genomic_DNA"/>
</dbReference>
<feature type="compositionally biased region" description="Polar residues" evidence="1">
    <location>
        <begin position="122"/>
        <end position="132"/>
    </location>
</feature>
<feature type="region of interest" description="Disordered" evidence="1">
    <location>
        <begin position="116"/>
        <end position="168"/>
    </location>
</feature>
<comment type="caution">
    <text evidence="3">The sequence shown here is derived from an EMBL/GenBank/DDBJ whole genome shotgun (WGS) entry which is preliminary data.</text>
</comment>
<keyword evidence="2" id="KW-0472">Membrane</keyword>
<dbReference type="Pfam" id="PF16357">
    <property type="entry name" value="PepSY_TM_like_2"/>
    <property type="match status" value="1"/>
</dbReference>
<evidence type="ECO:0000256" key="1">
    <source>
        <dbReference type="SAM" id="MobiDB-lite"/>
    </source>
</evidence>
<reference evidence="3 4" key="1">
    <citation type="submission" date="2020-08" db="EMBL/GenBank/DDBJ databases">
        <title>Genomic Encyclopedia of Type Strains, Phase III (KMG-III): the genomes of soil and plant-associated and newly described type strains.</title>
        <authorList>
            <person name="Whitman W."/>
        </authorList>
    </citation>
    <scope>NUCLEOTIDE SEQUENCE [LARGE SCALE GENOMIC DNA]</scope>
    <source>
        <strain evidence="3 4">CECT 7247</strain>
    </source>
</reference>
<protein>
    <recommendedName>
        <fullName evidence="5">PepSY-associated TM helix domain-containing protein</fullName>
    </recommendedName>
</protein>
<feature type="compositionally biased region" description="Low complexity" evidence="1">
    <location>
        <begin position="133"/>
        <end position="161"/>
    </location>
</feature>
<proteinExistence type="predicted"/>
<feature type="compositionally biased region" description="Low complexity" evidence="1">
    <location>
        <begin position="1"/>
        <end position="15"/>
    </location>
</feature>
<keyword evidence="2" id="KW-0812">Transmembrane</keyword>
<keyword evidence="4" id="KW-1185">Reference proteome</keyword>
<organism evidence="3 4">
    <name type="scientific">Roseateles terrae</name>
    <dbReference type="NCBI Taxonomy" id="431060"/>
    <lineage>
        <taxon>Bacteria</taxon>
        <taxon>Pseudomonadati</taxon>
        <taxon>Pseudomonadota</taxon>
        <taxon>Betaproteobacteria</taxon>
        <taxon>Burkholderiales</taxon>
        <taxon>Sphaerotilaceae</taxon>
        <taxon>Roseateles</taxon>
    </lineage>
</organism>
<evidence type="ECO:0000313" key="4">
    <source>
        <dbReference type="Proteomes" id="UP000574369"/>
    </source>
</evidence>
<name>A0ABR6GXW8_9BURK</name>
<feature type="region of interest" description="Disordered" evidence="1">
    <location>
        <begin position="1"/>
        <end position="52"/>
    </location>
</feature>